<feature type="transmembrane region" description="Helical" evidence="7">
    <location>
        <begin position="275"/>
        <end position="302"/>
    </location>
</feature>
<evidence type="ECO:0000256" key="7">
    <source>
        <dbReference type="RuleBase" id="RU363032"/>
    </source>
</evidence>
<feature type="transmembrane region" description="Helical" evidence="7">
    <location>
        <begin position="33"/>
        <end position="54"/>
    </location>
</feature>
<name>A0ABP8W650_9ACTN</name>
<keyword evidence="2 7" id="KW-0813">Transport</keyword>
<proteinExistence type="inferred from homology"/>
<dbReference type="PANTHER" id="PTHR43005:SF2">
    <property type="entry name" value="INTEGRAL MEMBRANE SUGAR TRANSPORT PROTEIN"/>
    <property type="match status" value="1"/>
</dbReference>
<dbReference type="SUPFAM" id="SSF161098">
    <property type="entry name" value="MetI-like"/>
    <property type="match status" value="1"/>
</dbReference>
<evidence type="ECO:0000256" key="5">
    <source>
        <dbReference type="ARBA" id="ARBA00022989"/>
    </source>
</evidence>
<dbReference type="CDD" id="cd06261">
    <property type="entry name" value="TM_PBP2"/>
    <property type="match status" value="1"/>
</dbReference>
<accession>A0ABP8W650</accession>
<dbReference type="Pfam" id="PF00528">
    <property type="entry name" value="BPD_transp_1"/>
    <property type="match status" value="1"/>
</dbReference>
<protein>
    <submittedName>
        <fullName evidence="10">Sugar ABC transporter permease</fullName>
    </submittedName>
</protein>
<dbReference type="Proteomes" id="UP001500621">
    <property type="component" value="Unassembled WGS sequence"/>
</dbReference>
<evidence type="ECO:0000256" key="3">
    <source>
        <dbReference type="ARBA" id="ARBA00022475"/>
    </source>
</evidence>
<comment type="subcellular location">
    <subcellularLocation>
        <location evidence="1 7">Cell membrane</location>
        <topology evidence="1 7">Multi-pass membrane protein</topology>
    </subcellularLocation>
</comment>
<keyword evidence="5 7" id="KW-1133">Transmembrane helix</keyword>
<evidence type="ECO:0000259" key="9">
    <source>
        <dbReference type="PROSITE" id="PS50928"/>
    </source>
</evidence>
<feature type="region of interest" description="Disordered" evidence="8">
    <location>
        <begin position="1"/>
        <end position="21"/>
    </location>
</feature>
<dbReference type="PANTHER" id="PTHR43005">
    <property type="entry name" value="BLR7065 PROTEIN"/>
    <property type="match status" value="1"/>
</dbReference>
<dbReference type="PROSITE" id="PS50928">
    <property type="entry name" value="ABC_TM1"/>
    <property type="match status" value="1"/>
</dbReference>
<comment type="caution">
    <text evidence="10">The sequence shown here is derived from an EMBL/GenBank/DDBJ whole genome shotgun (WGS) entry which is preliminary data.</text>
</comment>
<feature type="domain" description="ABC transmembrane type-1" evidence="9">
    <location>
        <begin position="89"/>
        <end position="298"/>
    </location>
</feature>
<gene>
    <name evidence="10" type="ORF">GCM10023226_16190</name>
</gene>
<evidence type="ECO:0000256" key="6">
    <source>
        <dbReference type="ARBA" id="ARBA00023136"/>
    </source>
</evidence>
<sequence length="313" mass="34375">MSTTAPPRTGHQGVAAPEESDRAKAENSLGRRLVAPALILMLLVTAFPMLRALYLSVFSYSLTAPDDREFVGASNYVTALTDPLFWSTTANTVLIMVVTVAVELVIGFAFAMVMHRVIFARGVIRTSILIPYGIITVVSGFAWQFAFSNTNGFINSWLPFVGADFNWFAEYPSSMAAIMVSEIWKTTPFMSLLLLAGLAQVSEDMLEAAKVDGATWWQRLFKVILPNMRAAIMVAVLFRALDAYRIFDNIFVMTAGANGTESISFLTYRQVIEQFQLGIGSALSVLLFLSVILVAAIIVKLFRVDLAAARQES</sequence>
<evidence type="ECO:0000256" key="4">
    <source>
        <dbReference type="ARBA" id="ARBA00022692"/>
    </source>
</evidence>
<reference evidence="11" key="1">
    <citation type="journal article" date="2019" name="Int. J. Syst. Evol. Microbiol.">
        <title>The Global Catalogue of Microorganisms (GCM) 10K type strain sequencing project: providing services to taxonomists for standard genome sequencing and annotation.</title>
        <authorList>
            <consortium name="The Broad Institute Genomics Platform"/>
            <consortium name="The Broad Institute Genome Sequencing Center for Infectious Disease"/>
            <person name="Wu L."/>
            <person name="Ma J."/>
        </authorList>
    </citation>
    <scope>NUCLEOTIDE SEQUENCE [LARGE SCALE GENOMIC DNA]</scope>
    <source>
        <strain evidence="11">JCM 18127</strain>
    </source>
</reference>
<dbReference type="InterPro" id="IPR035906">
    <property type="entry name" value="MetI-like_sf"/>
</dbReference>
<evidence type="ECO:0000256" key="2">
    <source>
        <dbReference type="ARBA" id="ARBA00022448"/>
    </source>
</evidence>
<keyword evidence="4 7" id="KW-0812">Transmembrane</keyword>
<dbReference type="Gene3D" id="1.10.3720.10">
    <property type="entry name" value="MetI-like"/>
    <property type="match status" value="1"/>
</dbReference>
<organism evidence="10 11">
    <name type="scientific">Nocardioides nanhaiensis</name>
    <dbReference type="NCBI Taxonomy" id="1476871"/>
    <lineage>
        <taxon>Bacteria</taxon>
        <taxon>Bacillati</taxon>
        <taxon>Actinomycetota</taxon>
        <taxon>Actinomycetes</taxon>
        <taxon>Propionibacteriales</taxon>
        <taxon>Nocardioidaceae</taxon>
        <taxon>Nocardioides</taxon>
    </lineage>
</organism>
<keyword evidence="6 7" id="KW-0472">Membrane</keyword>
<evidence type="ECO:0000313" key="10">
    <source>
        <dbReference type="EMBL" id="GAA4679749.1"/>
    </source>
</evidence>
<feature type="transmembrane region" description="Helical" evidence="7">
    <location>
        <begin position="126"/>
        <end position="147"/>
    </location>
</feature>
<feature type="transmembrane region" description="Helical" evidence="7">
    <location>
        <begin position="175"/>
        <end position="199"/>
    </location>
</feature>
<keyword evidence="11" id="KW-1185">Reference proteome</keyword>
<comment type="similarity">
    <text evidence="7">Belongs to the binding-protein-dependent transport system permease family.</text>
</comment>
<feature type="transmembrane region" description="Helical" evidence="7">
    <location>
        <begin position="93"/>
        <end position="114"/>
    </location>
</feature>
<evidence type="ECO:0000256" key="8">
    <source>
        <dbReference type="SAM" id="MobiDB-lite"/>
    </source>
</evidence>
<dbReference type="InterPro" id="IPR000515">
    <property type="entry name" value="MetI-like"/>
</dbReference>
<dbReference type="RefSeq" id="WP_345264557.1">
    <property type="nucleotide sequence ID" value="NZ_BAABIM010000002.1"/>
</dbReference>
<keyword evidence="3" id="KW-1003">Cell membrane</keyword>
<dbReference type="EMBL" id="BAABIM010000002">
    <property type="protein sequence ID" value="GAA4679749.1"/>
    <property type="molecule type" value="Genomic_DNA"/>
</dbReference>
<evidence type="ECO:0000256" key="1">
    <source>
        <dbReference type="ARBA" id="ARBA00004651"/>
    </source>
</evidence>
<evidence type="ECO:0000313" key="11">
    <source>
        <dbReference type="Proteomes" id="UP001500621"/>
    </source>
</evidence>